<evidence type="ECO:0000256" key="3">
    <source>
        <dbReference type="ARBA" id="ARBA00022475"/>
    </source>
</evidence>
<gene>
    <name evidence="10" type="ORF">A2951_02580</name>
</gene>
<comment type="caution">
    <text evidence="10">The sequence shown here is derived from an EMBL/GenBank/DDBJ whole genome shotgun (WGS) entry which is preliminary data.</text>
</comment>
<feature type="domain" description="Type II secretion system protein GspF" evidence="9">
    <location>
        <begin position="67"/>
        <end position="190"/>
    </location>
</feature>
<evidence type="ECO:0000256" key="5">
    <source>
        <dbReference type="ARBA" id="ARBA00022692"/>
    </source>
</evidence>
<dbReference type="InterPro" id="IPR003004">
    <property type="entry name" value="GspF/PilC"/>
</dbReference>
<evidence type="ECO:0000256" key="6">
    <source>
        <dbReference type="ARBA" id="ARBA00022989"/>
    </source>
</evidence>
<dbReference type="AlphaFoldDB" id="A0A1G1YS43"/>
<evidence type="ECO:0000256" key="8">
    <source>
        <dbReference type="SAM" id="Phobius"/>
    </source>
</evidence>
<dbReference type="InterPro" id="IPR042094">
    <property type="entry name" value="T2SS_GspF_sf"/>
</dbReference>
<name>A0A1G1YS43_9BACT</name>
<dbReference type="EMBL" id="MHIQ01000008">
    <property type="protein sequence ID" value="OGY55165.1"/>
    <property type="molecule type" value="Genomic_DNA"/>
</dbReference>
<dbReference type="PRINTS" id="PR00812">
    <property type="entry name" value="BCTERIALGSPF"/>
</dbReference>
<evidence type="ECO:0000259" key="9">
    <source>
        <dbReference type="Pfam" id="PF00482"/>
    </source>
</evidence>
<feature type="domain" description="Type II secretion system protein GspF" evidence="9">
    <location>
        <begin position="271"/>
        <end position="398"/>
    </location>
</feature>
<evidence type="ECO:0000313" key="10">
    <source>
        <dbReference type="EMBL" id="OGY55165.1"/>
    </source>
</evidence>
<evidence type="ECO:0000313" key="11">
    <source>
        <dbReference type="Proteomes" id="UP000178944"/>
    </source>
</evidence>
<keyword evidence="7 8" id="KW-0472">Membrane</keyword>
<reference evidence="10 11" key="1">
    <citation type="journal article" date="2016" name="Nat. Commun.">
        <title>Thousands of microbial genomes shed light on interconnected biogeochemical processes in an aquifer system.</title>
        <authorList>
            <person name="Anantharaman K."/>
            <person name="Brown C.T."/>
            <person name="Hug L.A."/>
            <person name="Sharon I."/>
            <person name="Castelle C.J."/>
            <person name="Probst A.J."/>
            <person name="Thomas B.C."/>
            <person name="Singh A."/>
            <person name="Wilkins M.J."/>
            <person name="Karaoz U."/>
            <person name="Brodie E.L."/>
            <person name="Williams K.H."/>
            <person name="Hubbard S.S."/>
            <person name="Banfield J.F."/>
        </authorList>
    </citation>
    <scope>NUCLEOTIDE SEQUENCE [LARGE SCALE GENOMIC DNA]</scope>
</reference>
<proteinExistence type="inferred from homology"/>
<feature type="transmembrane region" description="Helical" evidence="8">
    <location>
        <begin position="379"/>
        <end position="400"/>
    </location>
</feature>
<dbReference type="Pfam" id="PF00482">
    <property type="entry name" value="T2SSF"/>
    <property type="match status" value="2"/>
</dbReference>
<evidence type="ECO:0000256" key="1">
    <source>
        <dbReference type="ARBA" id="ARBA00004429"/>
    </source>
</evidence>
<dbReference type="Proteomes" id="UP000178944">
    <property type="component" value="Unassembled WGS sequence"/>
</dbReference>
<organism evidence="10 11">
    <name type="scientific">Candidatus Buchananbacteria bacterium RIFCSPLOWO2_01_FULL_56_15</name>
    <dbReference type="NCBI Taxonomy" id="1797547"/>
    <lineage>
        <taxon>Bacteria</taxon>
        <taxon>Candidatus Buchananiibacteriota</taxon>
    </lineage>
</organism>
<evidence type="ECO:0000256" key="7">
    <source>
        <dbReference type="ARBA" id="ARBA00023136"/>
    </source>
</evidence>
<dbReference type="GO" id="GO:0005886">
    <property type="term" value="C:plasma membrane"/>
    <property type="evidence" value="ECO:0007669"/>
    <property type="project" value="UniProtKB-SubCell"/>
</dbReference>
<dbReference type="FunFam" id="1.20.81.30:FF:000001">
    <property type="entry name" value="Type II secretion system protein F"/>
    <property type="match status" value="1"/>
</dbReference>
<evidence type="ECO:0000256" key="2">
    <source>
        <dbReference type="ARBA" id="ARBA00005745"/>
    </source>
</evidence>
<feature type="transmembrane region" description="Helical" evidence="8">
    <location>
        <begin position="209"/>
        <end position="235"/>
    </location>
</feature>
<dbReference type="Gene3D" id="1.20.81.30">
    <property type="entry name" value="Type II secretion system (T2SS), domain F"/>
    <property type="match status" value="2"/>
</dbReference>
<keyword evidence="6 8" id="KW-1133">Transmembrane helix</keyword>
<dbReference type="InterPro" id="IPR018076">
    <property type="entry name" value="T2SS_GspF_dom"/>
</dbReference>
<accession>A0A1G1YS43</accession>
<keyword evidence="4" id="KW-0997">Cell inner membrane</keyword>
<comment type="similarity">
    <text evidence="2">Belongs to the GSP F family.</text>
</comment>
<keyword evidence="3" id="KW-1003">Cell membrane</keyword>
<comment type="subcellular location">
    <subcellularLocation>
        <location evidence="1">Cell inner membrane</location>
        <topology evidence="1">Multi-pass membrane protein</topology>
    </subcellularLocation>
</comment>
<evidence type="ECO:0000256" key="4">
    <source>
        <dbReference type="ARBA" id="ARBA00022519"/>
    </source>
</evidence>
<feature type="transmembrane region" description="Helical" evidence="8">
    <location>
        <begin position="166"/>
        <end position="189"/>
    </location>
</feature>
<protein>
    <recommendedName>
        <fullName evidence="9">Type II secretion system protein GspF domain-containing protein</fullName>
    </recommendedName>
</protein>
<dbReference type="PANTHER" id="PTHR30012:SF0">
    <property type="entry name" value="TYPE II SECRETION SYSTEM PROTEIN F-RELATED"/>
    <property type="match status" value="1"/>
</dbReference>
<sequence length="408" mass="45091">MKFTYEARDAANRVRKGVTEAPSLREATKLLIDQGWYVSKIKPRRRLSRGVLSFGGGFVPPIDVALFVRHLGTMLKSGISLAEALEAIVEQTTRQRFRRIVSALLARVKSGRTLSSALQAYPLVFDPLIINMVKVGEASGTLEANLQYLAGELEDRLELRQKVRAASLYPFIVLLTTAGLGLMLAYFVLPKLARLFRTLNVELPLATRILMAVATAIERYGTVMLIGGIAGVILFRFIVTRKFAQPAWHWFLLRLPLVGPVISHYNLAIISRTMGTLLQSGVTIDAAIATTAETISNVRYQERFRRALEQVSRGARLADALGGVKDSKRNPLFPLLAIKMIGVGERSGQLAESFQYLATYFEREVDTTTKNVTTIIEPALLLIIGLLVAFISLSVISPIYQITGQFGQ</sequence>
<dbReference type="PANTHER" id="PTHR30012">
    <property type="entry name" value="GENERAL SECRETION PATHWAY PROTEIN"/>
    <property type="match status" value="1"/>
</dbReference>
<keyword evidence="5 8" id="KW-0812">Transmembrane</keyword>